<feature type="compositionally biased region" description="Low complexity" evidence="1">
    <location>
        <begin position="317"/>
        <end position="343"/>
    </location>
</feature>
<dbReference type="Gene3D" id="3.30.420.10">
    <property type="entry name" value="Ribonuclease H-like superfamily/Ribonuclease H"/>
    <property type="match status" value="2"/>
</dbReference>
<evidence type="ECO:0000259" key="2">
    <source>
        <dbReference type="Pfam" id="PF13358"/>
    </source>
</evidence>
<evidence type="ECO:0000256" key="1">
    <source>
        <dbReference type="SAM" id="MobiDB-lite"/>
    </source>
</evidence>
<dbReference type="EMBL" id="BR000975">
    <property type="protein sequence ID" value="FAA01106.1"/>
    <property type="molecule type" value="Genomic_DNA"/>
</dbReference>
<feature type="region of interest" description="Disordered" evidence="1">
    <location>
        <begin position="249"/>
        <end position="282"/>
    </location>
</feature>
<feature type="compositionally biased region" description="Acidic residues" evidence="1">
    <location>
        <begin position="493"/>
        <end position="507"/>
    </location>
</feature>
<sequence length="650" mass="73022">MPVHANDDQEIAQATPRKRQRMSLDLRRQIVALRDEDLCTFREITDYLDVPVATVHNVCTKFRETGIIEPRASKPPNRTVVTREMEEFLAEEIDKDCAVTNGMLADKLHEKFDVKVNATTIGRHVKRMGIDFKMIYEQVTRKNSMAVKMKRQEWFQDLANANIPQSRIFYVDECGFNINMHRSRGRAPKGKRALKNVDSIRAPNWTLICVIGDTGVVHYDIHHGPVNQHVFQRTMAKFIHVLEGRELEPHTAGDSFRNDEDHGTSDDENDSDQAPEQELEDEGSAKYVEFHGKVLSAEEPSQSEHNNSNHTHHHNHNNNSSSSAPAPSSSSAPAPPSTGAGTSMQHAGPSAQHAGTLTQHAAASSPSNRAAAGVSLHAQQRTQPRDTHAASELLRRRRGRLPRGHHRSTAFTDDIQDEDNSADDVGQWSSAAAAAASHPASSTGTSSLRHPMRTRRLQQLVQPSSQTSARAAAPIRTSTYTYPPAVEALWTNDADDDDDDDDDDDEEAYHPSQAECFQDEAEEGNDNADLLIASEEKYGRSFPRDGRTYKAWIVMDNASFHKTASLRNYFWRRNYRLLYLPPYSSFLNPIEYVFGKIKSCFKRTPLKKGEKVHRRIEDAVRQVSAQNCSRSIVHVSKYAFPCAQLEDIKD</sequence>
<proteinExistence type="predicted"/>
<dbReference type="GO" id="GO:0003676">
    <property type="term" value="F:nucleic acid binding"/>
    <property type="evidence" value="ECO:0007669"/>
    <property type="project" value="InterPro"/>
</dbReference>
<feature type="region of interest" description="Disordered" evidence="1">
    <location>
        <begin position="297"/>
        <end position="450"/>
    </location>
</feature>
<feature type="compositionally biased region" description="Basic and acidic residues" evidence="1">
    <location>
        <begin position="249"/>
        <end position="265"/>
    </location>
</feature>
<feature type="compositionally biased region" description="Low complexity" evidence="1">
    <location>
        <begin position="361"/>
        <end position="372"/>
    </location>
</feature>
<dbReference type="AlphaFoldDB" id="W4P2T6"/>
<dbReference type="InterPro" id="IPR036388">
    <property type="entry name" value="WH-like_DNA-bd_sf"/>
</dbReference>
<dbReference type="InterPro" id="IPR011991">
    <property type="entry name" value="ArsR-like_HTH"/>
</dbReference>
<feature type="region of interest" description="Disordered" evidence="1">
    <location>
        <begin position="484"/>
        <end position="513"/>
    </location>
</feature>
<dbReference type="PANTHER" id="PTHR46564">
    <property type="entry name" value="TRANSPOSASE"/>
    <property type="match status" value="1"/>
</dbReference>
<dbReference type="PANTHER" id="PTHR46564:SF1">
    <property type="entry name" value="TRANSPOSASE"/>
    <property type="match status" value="1"/>
</dbReference>
<protein>
    <submittedName>
        <fullName evidence="3">Transposase</fullName>
    </submittedName>
</protein>
<feature type="compositionally biased region" description="Polar residues" evidence="1">
    <location>
        <begin position="459"/>
        <end position="469"/>
    </location>
</feature>
<name>W4P2T6_9EUKA</name>
<feature type="compositionally biased region" description="Basic residues" evidence="1">
    <location>
        <begin position="395"/>
        <end position="408"/>
    </location>
</feature>
<feature type="compositionally biased region" description="Low complexity" evidence="1">
    <location>
        <begin position="429"/>
        <end position="447"/>
    </location>
</feature>
<dbReference type="Pfam" id="PF13358">
    <property type="entry name" value="DDE_3"/>
    <property type="match status" value="1"/>
</dbReference>
<dbReference type="Gene3D" id="1.10.10.10">
    <property type="entry name" value="Winged helix-like DNA-binding domain superfamily/Winged helix DNA-binding domain"/>
    <property type="match status" value="1"/>
</dbReference>
<dbReference type="CDD" id="cd00090">
    <property type="entry name" value="HTH_ARSR"/>
    <property type="match status" value="1"/>
</dbReference>
<dbReference type="InterPro" id="IPR036397">
    <property type="entry name" value="RNaseH_sf"/>
</dbReference>
<feature type="domain" description="Tc1-like transposase DDE" evidence="2">
    <location>
        <begin position="542"/>
        <end position="607"/>
    </location>
</feature>
<feature type="region of interest" description="Disordered" evidence="1">
    <location>
        <begin position="459"/>
        <end position="478"/>
    </location>
</feature>
<dbReference type="InterPro" id="IPR038717">
    <property type="entry name" value="Tc1-like_DDE_dom"/>
</dbReference>
<evidence type="ECO:0000313" key="3">
    <source>
        <dbReference type="EMBL" id="FAA01106.1"/>
    </source>
</evidence>
<dbReference type="InterPro" id="IPR009057">
    <property type="entry name" value="Homeodomain-like_sf"/>
</dbReference>
<dbReference type="SUPFAM" id="SSF46689">
    <property type="entry name" value="Homeodomain-like"/>
    <property type="match status" value="1"/>
</dbReference>
<reference evidence="3" key="1">
    <citation type="journal article" date="2013" name="Nat. Commun.">
        <title>The Capsaspora genome reveals a complex unicellular prehistory of animals.</title>
        <authorList>
            <person name="Suga H."/>
            <person name="Chen Z."/>
            <person name="de Mendoza A."/>
            <person name="Sebe-Pedros A."/>
            <person name="Brown M.W."/>
            <person name="Kramer E."/>
            <person name="Carr M."/>
            <person name="Kerner P."/>
            <person name="Vervoort M."/>
            <person name="Sanchez-Pons N."/>
            <person name="Torruella G."/>
            <person name="Derelle R."/>
            <person name="Manning G."/>
            <person name="Lang B.F."/>
            <person name="Russ C."/>
            <person name="Haas B.J."/>
            <person name="Roger A.J."/>
            <person name="Nusbaum C."/>
            <person name="Ruiz-Trillo I."/>
        </authorList>
    </citation>
    <scope>NUCLEOTIDE SEQUENCE</scope>
    <source>
        <strain evidence="3">ATCC 30864</strain>
    </source>
</reference>
<accession>W4P2T6</accession>
<feature type="compositionally biased region" description="Acidic residues" evidence="1">
    <location>
        <begin position="266"/>
        <end position="282"/>
    </location>
</feature>
<organism evidence="3">
    <name type="scientific">Capsaspora owczarzaki</name>
    <dbReference type="NCBI Taxonomy" id="192875"/>
    <lineage>
        <taxon>Eukaryota</taxon>
        <taxon>Filasterea</taxon>
        <taxon>Capsaspora</taxon>
    </lineage>
</organism>